<evidence type="ECO:0000256" key="7">
    <source>
        <dbReference type="SAM" id="SignalP"/>
    </source>
</evidence>
<evidence type="ECO:0000256" key="5">
    <source>
        <dbReference type="ARBA" id="ARBA00023004"/>
    </source>
</evidence>
<keyword evidence="4" id="KW-0249">Electron transport</keyword>
<reference evidence="9 12" key="3">
    <citation type="submission" date="2018-08" db="EMBL/GenBank/DDBJ databases">
        <title>Complete genome of the Arcobacter marinus type strain JCM 15502.</title>
        <authorList>
            <person name="Miller W.G."/>
            <person name="Yee E."/>
            <person name="Huynh S."/>
            <person name="Parker C.T."/>
        </authorList>
    </citation>
    <scope>NUCLEOTIDE SEQUENCE [LARGE SCALE GENOMIC DNA]</scope>
    <source>
        <strain evidence="9 12">JCM 15502</strain>
    </source>
</reference>
<evidence type="ECO:0000313" key="11">
    <source>
        <dbReference type="Proteomes" id="UP000224740"/>
    </source>
</evidence>
<gene>
    <name evidence="9" type="primary">soxD</name>
    <name evidence="9" type="ORF">AMRN_0696</name>
    <name evidence="10" type="ORF">CPH92_06555</name>
</gene>
<dbReference type="InterPro" id="IPR051459">
    <property type="entry name" value="Cytochrome_c-type_DH"/>
</dbReference>
<dbReference type="Proteomes" id="UP000224740">
    <property type="component" value="Unassembled WGS sequence"/>
</dbReference>
<keyword evidence="7" id="KW-0732">Signal</keyword>
<dbReference type="GO" id="GO:0020037">
    <property type="term" value="F:heme binding"/>
    <property type="evidence" value="ECO:0007669"/>
    <property type="project" value="InterPro"/>
</dbReference>
<feature type="signal peptide" evidence="7">
    <location>
        <begin position="1"/>
        <end position="30"/>
    </location>
</feature>
<dbReference type="SUPFAM" id="SSF46626">
    <property type="entry name" value="Cytochrome c"/>
    <property type="match status" value="2"/>
</dbReference>
<feature type="domain" description="Cytochrome c" evidence="8">
    <location>
        <begin position="110"/>
        <end position="211"/>
    </location>
</feature>
<evidence type="ECO:0000256" key="6">
    <source>
        <dbReference type="PROSITE-ProRule" id="PRU00433"/>
    </source>
</evidence>
<dbReference type="InterPro" id="IPR002323">
    <property type="entry name" value="Cyt_CIE"/>
</dbReference>
<organism evidence="9 12">
    <name type="scientific">Malaciobacter marinus</name>
    <dbReference type="NCBI Taxonomy" id="505249"/>
    <lineage>
        <taxon>Bacteria</taxon>
        <taxon>Pseudomonadati</taxon>
        <taxon>Campylobacterota</taxon>
        <taxon>Epsilonproteobacteria</taxon>
        <taxon>Campylobacterales</taxon>
        <taxon>Arcobacteraceae</taxon>
        <taxon>Malaciobacter</taxon>
    </lineage>
</organism>
<evidence type="ECO:0000313" key="12">
    <source>
        <dbReference type="Proteomes" id="UP000264693"/>
    </source>
</evidence>
<dbReference type="GO" id="GO:0005506">
    <property type="term" value="F:iron ion binding"/>
    <property type="evidence" value="ECO:0007669"/>
    <property type="project" value="InterPro"/>
</dbReference>
<dbReference type="Gene3D" id="1.10.760.10">
    <property type="entry name" value="Cytochrome c-like domain"/>
    <property type="match status" value="2"/>
</dbReference>
<evidence type="ECO:0000256" key="3">
    <source>
        <dbReference type="ARBA" id="ARBA00022723"/>
    </source>
</evidence>
<reference evidence="11" key="1">
    <citation type="submission" date="2017-09" db="EMBL/GenBank/DDBJ databases">
        <title>Arcobacter canalis sp. nov., a new species isolated from a water canal contaminated with urban sewage.</title>
        <authorList>
            <person name="Perez-Cataluna A."/>
            <person name="Salas-Masso N."/>
            <person name="Figueras M.J."/>
        </authorList>
    </citation>
    <scope>NUCLEOTIDE SEQUENCE [LARGE SCALE GENOMIC DNA]</scope>
    <source>
        <strain evidence="11">CECT 7727</strain>
    </source>
</reference>
<evidence type="ECO:0000256" key="2">
    <source>
        <dbReference type="ARBA" id="ARBA00022617"/>
    </source>
</evidence>
<reference evidence="10" key="2">
    <citation type="submission" date="2017-09" db="EMBL/GenBank/DDBJ databases">
        <authorList>
            <person name="Perez-Cataluna A."/>
            <person name="Figueras M.J."/>
            <person name="Salas-Masso N."/>
        </authorList>
    </citation>
    <scope>NUCLEOTIDE SEQUENCE</scope>
    <source>
        <strain evidence="10">CECT 7727</strain>
    </source>
</reference>
<dbReference type="InterPro" id="IPR036909">
    <property type="entry name" value="Cyt_c-like_dom_sf"/>
</dbReference>
<keyword evidence="11" id="KW-1185">Reference proteome</keyword>
<keyword evidence="3 6" id="KW-0479">Metal-binding</keyword>
<proteinExistence type="predicted"/>
<dbReference type="Pfam" id="PF13442">
    <property type="entry name" value="Cytochrome_CBB3"/>
    <property type="match status" value="1"/>
</dbReference>
<keyword evidence="1" id="KW-0813">Transport</keyword>
<evidence type="ECO:0000256" key="4">
    <source>
        <dbReference type="ARBA" id="ARBA00022982"/>
    </source>
</evidence>
<keyword evidence="2 6" id="KW-0349">Heme</keyword>
<dbReference type="Proteomes" id="UP000264693">
    <property type="component" value="Chromosome"/>
</dbReference>
<keyword evidence="5 6" id="KW-0408">Iron</keyword>
<dbReference type="EMBL" id="NXAO01000026">
    <property type="protein sequence ID" value="PHO15461.1"/>
    <property type="molecule type" value="Genomic_DNA"/>
</dbReference>
<sequence>MYKLENIKNHKNTLLGFAFAMLTASSLAFAKSDIAVDGGKIYPTKDGKYTLYHQNSQDIKNFDFGRKATKDEIKAWNVDVMPDGTGLPKYDTKSGKPVLDEDGNPKVAQGSVEWGEEVYDDKCASCHGEFGAGGKGYPTLAGGSKDSLKLQRLNPAHMNPNPQGPFKTIGSYWPYASTLFWYVQDSMPYTNPKSLSNSETYALVAYLLSVNGIKIDGKELDYEFVLNKDNFSKIKMPNEDGFYPKVDTPKNPKQGVENMREFFINAKAYGLGKRCMSDCIKEDVSNLVMKVKNDLSQDANQVLSTKRDLPKTKDNQTSSIGKTIYESKCAVCHGNDAIGAPVLGDKEEWEDVLQKGIKTVYNNALNGINAMPPKGGHMDISDEDIKKTVDYMIELSK</sequence>
<dbReference type="GO" id="GO:0009055">
    <property type="term" value="F:electron transfer activity"/>
    <property type="evidence" value="ECO:0007669"/>
    <property type="project" value="InterPro"/>
</dbReference>
<dbReference type="Pfam" id="PF00034">
    <property type="entry name" value="Cytochrom_C"/>
    <property type="match status" value="1"/>
</dbReference>
<dbReference type="InterPro" id="IPR009056">
    <property type="entry name" value="Cyt_c-like_dom"/>
</dbReference>
<dbReference type="PANTHER" id="PTHR35008">
    <property type="entry name" value="BLL4482 PROTEIN-RELATED"/>
    <property type="match status" value="1"/>
</dbReference>
<feature type="chain" id="PRO_5017761993" evidence="7">
    <location>
        <begin position="31"/>
        <end position="397"/>
    </location>
</feature>
<protein>
    <submittedName>
        <fullName evidence="9 10">Sulfur oxidation protein SoxCD</fullName>
    </submittedName>
</protein>
<evidence type="ECO:0000313" key="10">
    <source>
        <dbReference type="EMBL" id="PHO15461.1"/>
    </source>
</evidence>
<name>A0A347TIM3_9BACT</name>
<evidence type="ECO:0000256" key="1">
    <source>
        <dbReference type="ARBA" id="ARBA00022448"/>
    </source>
</evidence>
<dbReference type="AlphaFoldDB" id="A0A347TIM3"/>
<evidence type="ECO:0000313" key="9">
    <source>
        <dbReference type="EMBL" id="AXX86451.1"/>
    </source>
</evidence>
<dbReference type="RefSeq" id="WP_099310943.1">
    <property type="nucleotide sequence ID" value="NZ_CP032101.1"/>
</dbReference>
<dbReference type="KEGG" id="amar:AMRN_0696"/>
<dbReference type="PRINTS" id="PR00607">
    <property type="entry name" value="CYTCHROMECIE"/>
</dbReference>
<dbReference type="EMBL" id="CP032101">
    <property type="protein sequence ID" value="AXX86451.1"/>
    <property type="molecule type" value="Genomic_DNA"/>
</dbReference>
<accession>A0A347TIM3</accession>
<dbReference type="PANTHER" id="PTHR35008:SF8">
    <property type="entry name" value="ALCOHOL DEHYDROGENASE CYTOCHROME C SUBUNIT"/>
    <property type="match status" value="1"/>
</dbReference>
<feature type="domain" description="Cytochrome c" evidence="8">
    <location>
        <begin position="316"/>
        <end position="396"/>
    </location>
</feature>
<evidence type="ECO:0000259" key="8">
    <source>
        <dbReference type="PROSITE" id="PS51007"/>
    </source>
</evidence>
<dbReference type="PROSITE" id="PS51007">
    <property type="entry name" value="CYTC"/>
    <property type="match status" value="2"/>
</dbReference>